<dbReference type="InterPro" id="IPR036291">
    <property type="entry name" value="NAD(P)-bd_dom_sf"/>
</dbReference>
<dbReference type="GO" id="GO:0009086">
    <property type="term" value="P:methionine biosynthetic process"/>
    <property type="evidence" value="ECO:0007669"/>
    <property type="project" value="UniProtKB-KW"/>
</dbReference>
<evidence type="ECO:0000313" key="14">
    <source>
        <dbReference type="EMBL" id="OIQ94446.1"/>
    </source>
</evidence>
<dbReference type="EMBL" id="MLJW01000186">
    <property type="protein sequence ID" value="OIQ94446.1"/>
    <property type="molecule type" value="Genomic_DNA"/>
</dbReference>
<dbReference type="Gene3D" id="3.40.50.10860">
    <property type="entry name" value="Leucine Dehydrogenase, chain A, domain 1"/>
    <property type="match status" value="1"/>
</dbReference>
<feature type="domain" description="Tetrahydrofolate dehydrogenase/cyclohydrolase NAD(P)-binding" evidence="13">
    <location>
        <begin position="139"/>
        <end position="281"/>
    </location>
</feature>
<dbReference type="Gene3D" id="3.40.50.720">
    <property type="entry name" value="NAD(P)-binding Rossmann-like Domain"/>
    <property type="match status" value="1"/>
</dbReference>
<dbReference type="FunFam" id="3.40.50.10860:FF:000005">
    <property type="entry name" value="C-1-tetrahydrofolate synthase, cytoplasmic, putative"/>
    <property type="match status" value="1"/>
</dbReference>
<organism evidence="14">
    <name type="scientific">mine drainage metagenome</name>
    <dbReference type="NCBI Taxonomy" id="410659"/>
    <lineage>
        <taxon>unclassified sequences</taxon>
        <taxon>metagenomes</taxon>
        <taxon>ecological metagenomes</taxon>
    </lineage>
</organism>
<keyword evidence="10" id="KW-0486">Methionine biosynthesis</keyword>
<comment type="caution">
    <text evidence="14">The sequence shown here is derived from an EMBL/GenBank/DDBJ whole genome shotgun (WGS) entry which is preliminary data.</text>
</comment>
<comment type="subunit">
    <text evidence="2">Homodimer.</text>
</comment>
<comment type="pathway">
    <text evidence="1">One-carbon metabolism; tetrahydrofolate interconversion.</text>
</comment>
<dbReference type="InterPro" id="IPR046346">
    <property type="entry name" value="Aminoacid_DH-like_N_sf"/>
</dbReference>
<keyword evidence="4" id="KW-0028">Amino-acid biosynthesis</keyword>
<dbReference type="PANTHER" id="PTHR48099">
    <property type="entry name" value="C-1-TETRAHYDROFOLATE SYNTHASE, CYTOPLASMIC-RELATED"/>
    <property type="match status" value="1"/>
</dbReference>
<keyword evidence="7" id="KW-0521">NADP</keyword>
<dbReference type="SUPFAM" id="SSF51735">
    <property type="entry name" value="NAD(P)-binding Rossmann-fold domains"/>
    <property type="match status" value="1"/>
</dbReference>
<evidence type="ECO:0000256" key="6">
    <source>
        <dbReference type="ARBA" id="ARBA00022801"/>
    </source>
</evidence>
<evidence type="ECO:0000256" key="5">
    <source>
        <dbReference type="ARBA" id="ARBA00022755"/>
    </source>
</evidence>
<dbReference type="NCBIfam" id="NF010786">
    <property type="entry name" value="PRK14189.1"/>
    <property type="match status" value="1"/>
</dbReference>
<dbReference type="PROSITE" id="PS00767">
    <property type="entry name" value="THF_DHG_CYH_2"/>
    <property type="match status" value="1"/>
</dbReference>
<evidence type="ECO:0000256" key="2">
    <source>
        <dbReference type="ARBA" id="ARBA00011738"/>
    </source>
</evidence>
<dbReference type="PANTHER" id="PTHR48099:SF5">
    <property type="entry name" value="C-1-TETRAHYDROFOLATE SYNTHASE, CYTOPLASMIC"/>
    <property type="match status" value="1"/>
</dbReference>
<dbReference type="HAMAP" id="MF_01576">
    <property type="entry name" value="THF_DHG_CYH"/>
    <property type="match status" value="1"/>
</dbReference>
<dbReference type="GO" id="GO:0004488">
    <property type="term" value="F:methylenetetrahydrofolate dehydrogenase (NADP+) activity"/>
    <property type="evidence" value="ECO:0007669"/>
    <property type="project" value="InterPro"/>
</dbReference>
<dbReference type="SUPFAM" id="SSF53223">
    <property type="entry name" value="Aminoacid dehydrogenase-like, N-terminal domain"/>
    <property type="match status" value="1"/>
</dbReference>
<dbReference type="GO" id="GO:0000105">
    <property type="term" value="P:L-histidine biosynthetic process"/>
    <property type="evidence" value="ECO:0007669"/>
    <property type="project" value="UniProtKB-KW"/>
</dbReference>
<evidence type="ECO:0000256" key="4">
    <source>
        <dbReference type="ARBA" id="ARBA00022605"/>
    </source>
</evidence>
<keyword evidence="6" id="KW-0378">Hydrolase</keyword>
<evidence type="ECO:0000256" key="7">
    <source>
        <dbReference type="ARBA" id="ARBA00022857"/>
    </source>
</evidence>
<dbReference type="InterPro" id="IPR020630">
    <property type="entry name" value="THF_DH/CycHdrlase_cat_dom"/>
</dbReference>
<dbReference type="InterPro" id="IPR000672">
    <property type="entry name" value="THF_DH/CycHdrlase"/>
</dbReference>
<gene>
    <name evidence="14" type="primary">folD_7</name>
    <name evidence="14" type="ORF">GALL_235940</name>
</gene>
<dbReference type="InterPro" id="IPR020867">
    <property type="entry name" value="THF_DH/CycHdrlase_CS"/>
</dbReference>
<feature type="domain" description="Tetrahydrofolate dehydrogenase/cyclohydrolase catalytic" evidence="12">
    <location>
        <begin position="6"/>
        <end position="120"/>
    </location>
</feature>
<sequence length="284" mass="29621">MTARIIDGKAIAQEVRAEWKARADALKARGIVPGLAVIIVGEDPASKVYVANKVKACAELGLHSEHIVMPADTSEAALLARIAALNADPKIHGILVQLPVPRHIDSGKVLEAISPDKDVDGFHPVNVGALATGNMRFAPCTPYGAMKLLEKSGVSIEGKHAVVIGRSNIVGKPMAMLLLQANATVTICTSKTVDLAKFTRDADILVVATGKPKMISGDMIKPGAAVIDVGINRMADGKLCGDVDFDSAKEVAGWITPVPGGVGPMTITMLVANTVRSAERTAGK</sequence>
<evidence type="ECO:0000256" key="3">
    <source>
        <dbReference type="ARBA" id="ARBA00022563"/>
    </source>
</evidence>
<evidence type="ECO:0000256" key="8">
    <source>
        <dbReference type="ARBA" id="ARBA00023002"/>
    </source>
</evidence>
<keyword evidence="5" id="KW-0658">Purine biosynthesis</keyword>
<dbReference type="Pfam" id="PF02882">
    <property type="entry name" value="THF_DHG_CYH_C"/>
    <property type="match status" value="1"/>
</dbReference>
<dbReference type="FunFam" id="3.40.50.720:FF:000094">
    <property type="entry name" value="Bifunctional protein FolD"/>
    <property type="match status" value="1"/>
</dbReference>
<dbReference type="GO" id="GO:0005829">
    <property type="term" value="C:cytosol"/>
    <property type="evidence" value="ECO:0007669"/>
    <property type="project" value="TreeGrafter"/>
</dbReference>
<dbReference type="Pfam" id="PF00763">
    <property type="entry name" value="THF_DHG_CYH"/>
    <property type="match status" value="1"/>
</dbReference>
<evidence type="ECO:0000256" key="9">
    <source>
        <dbReference type="ARBA" id="ARBA00023102"/>
    </source>
</evidence>
<keyword evidence="8" id="KW-0560">Oxidoreductase</keyword>
<dbReference type="GO" id="GO:0004477">
    <property type="term" value="F:methenyltetrahydrofolate cyclohydrolase activity"/>
    <property type="evidence" value="ECO:0007669"/>
    <property type="project" value="TreeGrafter"/>
</dbReference>
<dbReference type="CDD" id="cd01080">
    <property type="entry name" value="NAD_bind_m-THF_DH_Cyclohyd"/>
    <property type="match status" value="1"/>
</dbReference>
<dbReference type="NCBIfam" id="NF008058">
    <property type="entry name" value="PRK10792.1"/>
    <property type="match status" value="1"/>
</dbReference>
<proteinExistence type="inferred from homology"/>
<evidence type="ECO:0000259" key="13">
    <source>
        <dbReference type="Pfam" id="PF02882"/>
    </source>
</evidence>
<dbReference type="PRINTS" id="PR00085">
    <property type="entry name" value="THFDHDRGNASE"/>
</dbReference>
<keyword evidence="3" id="KW-0554">One-carbon metabolism</keyword>
<evidence type="ECO:0000256" key="1">
    <source>
        <dbReference type="ARBA" id="ARBA00004777"/>
    </source>
</evidence>
<reference evidence="14" key="1">
    <citation type="submission" date="2016-10" db="EMBL/GenBank/DDBJ databases">
        <title>Sequence of Gallionella enrichment culture.</title>
        <authorList>
            <person name="Poehlein A."/>
            <person name="Muehling M."/>
            <person name="Daniel R."/>
        </authorList>
    </citation>
    <scope>NUCLEOTIDE SEQUENCE</scope>
</reference>
<dbReference type="NCBIfam" id="NF010783">
    <property type="entry name" value="PRK14186.1"/>
    <property type="match status" value="1"/>
</dbReference>
<dbReference type="InterPro" id="IPR020631">
    <property type="entry name" value="THF_DH/CycHdrlase_NAD-bd_dom"/>
</dbReference>
<dbReference type="GO" id="GO:0006164">
    <property type="term" value="P:purine nucleotide biosynthetic process"/>
    <property type="evidence" value="ECO:0007669"/>
    <property type="project" value="UniProtKB-KW"/>
</dbReference>
<accession>A0A1J5REB9</accession>
<dbReference type="AlphaFoldDB" id="A0A1J5REB9"/>
<evidence type="ECO:0000259" key="12">
    <source>
        <dbReference type="Pfam" id="PF00763"/>
    </source>
</evidence>
<evidence type="ECO:0000256" key="11">
    <source>
        <dbReference type="ARBA" id="ARBA00023268"/>
    </source>
</evidence>
<name>A0A1J5REB9_9ZZZZ</name>
<evidence type="ECO:0000256" key="10">
    <source>
        <dbReference type="ARBA" id="ARBA00023167"/>
    </source>
</evidence>
<keyword evidence="11" id="KW-0511">Multifunctional enzyme</keyword>
<dbReference type="GO" id="GO:0035999">
    <property type="term" value="P:tetrahydrofolate interconversion"/>
    <property type="evidence" value="ECO:0007669"/>
    <property type="project" value="TreeGrafter"/>
</dbReference>
<protein>
    <submittedName>
        <fullName evidence="14">Bifunctional protein FolD protein</fullName>
    </submittedName>
</protein>
<keyword evidence="9" id="KW-0368">Histidine biosynthesis</keyword>